<keyword evidence="4" id="KW-0326">Glycosidase</keyword>
<dbReference type="InterPro" id="IPR013785">
    <property type="entry name" value="Aldolase_TIM"/>
</dbReference>
<dbReference type="InterPro" id="IPR038417">
    <property type="entry name" value="Alpga-gal_N_sf"/>
</dbReference>
<dbReference type="Pfam" id="PF02065">
    <property type="entry name" value="Melibiase"/>
    <property type="match status" value="1"/>
</dbReference>
<dbReference type="PRINTS" id="PR00743">
    <property type="entry name" value="GLHYDRLASE36"/>
</dbReference>
<accession>A0ABX5EIE8</accession>
<evidence type="ECO:0000256" key="2">
    <source>
        <dbReference type="ARBA" id="ARBA00012755"/>
    </source>
</evidence>
<dbReference type="InterPro" id="IPR050985">
    <property type="entry name" value="Alpha-glycosidase_related"/>
</dbReference>
<evidence type="ECO:0000256" key="3">
    <source>
        <dbReference type="ARBA" id="ARBA00022801"/>
    </source>
</evidence>
<comment type="caution">
    <text evidence="7">The sequence shown here is derived from an EMBL/GenBank/DDBJ whole genome shotgun (WGS) entry which is preliminary data.</text>
</comment>
<feature type="compositionally biased region" description="Low complexity" evidence="5">
    <location>
        <begin position="86"/>
        <end position="101"/>
    </location>
</feature>
<dbReference type="CDD" id="cd14791">
    <property type="entry name" value="GH36"/>
    <property type="match status" value="1"/>
</dbReference>
<dbReference type="InterPro" id="IPR017853">
    <property type="entry name" value="GH"/>
</dbReference>
<dbReference type="PANTHER" id="PTHR43053:SF3">
    <property type="entry name" value="ALPHA-GALACTOSIDASE C-RELATED"/>
    <property type="match status" value="1"/>
</dbReference>
<dbReference type="PANTHER" id="PTHR43053">
    <property type="entry name" value="GLYCOSIDASE FAMILY 31"/>
    <property type="match status" value="1"/>
</dbReference>
<evidence type="ECO:0000313" key="8">
    <source>
        <dbReference type="Proteomes" id="UP000239895"/>
    </source>
</evidence>
<feature type="region of interest" description="Disordered" evidence="5">
    <location>
        <begin position="82"/>
        <end position="107"/>
    </location>
</feature>
<dbReference type="EMBL" id="PVTX01000002">
    <property type="protein sequence ID" value="PRZ08873.1"/>
    <property type="molecule type" value="Genomic_DNA"/>
</dbReference>
<organism evidence="7 8">
    <name type="scientific">Isoptericola halotolerans</name>
    <dbReference type="NCBI Taxonomy" id="300560"/>
    <lineage>
        <taxon>Bacteria</taxon>
        <taxon>Bacillati</taxon>
        <taxon>Actinomycetota</taxon>
        <taxon>Actinomycetes</taxon>
        <taxon>Micrococcales</taxon>
        <taxon>Promicromonosporaceae</taxon>
        <taxon>Isoptericola</taxon>
    </lineage>
</organism>
<keyword evidence="3" id="KW-0378">Hydrolase</keyword>
<evidence type="ECO:0000313" key="7">
    <source>
        <dbReference type="EMBL" id="PRZ08873.1"/>
    </source>
</evidence>
<dbReference type="InterPro" id="IPR002252">
    <property type="entry name" value="Glyco_hydro_36"/>
</dbReference>
<dbReference type="InterPro" id="IPR000111">
    <property type="entry name" value="Glyco_hydro_27/36_CS"/>
</dbReference>
<dbReference type="SUPFAM" id="SSF51445">
    <property type="entry name" value="(Trans)glycosidases"/>
    <property type="match status" value="1"/>
</dbReference>
<dbReference type="Gene3D" id="2.70.98.60">
    <property type="entry name" value="alpha-galactosidase from lactobacil brevis"/>
    <property type="match status" value="1"/>
</dbReference>
<evidence type="ECO:0000256" key="5">
    <source>
        <dbReference type="SAM" id="MobiDB-lite"/>
    </source>
</evidence>
<dbReference type="PROSITE" id="PS00512">
    <property type="entry name" value="ALPHA_GALACTOSIDASE"/>
    <property type="match status" value="1"/>
</dbReference>
<evidence type="ECO:0000259" key="6">
    <source>
        <dbReference type="Pfam" id="PF16875"/>
    </source>
</evidence>
<evidence type="ECO:0000256" key="1">
    <source>
        <dbReference type="ARBA" id="ARBA00001255"/>
    </source>
</evidence>
<gene>
    <name evidence="7" type="ORF">BCL65_102420</name>
</gene>
<dbReference type="EC" id="3.2.1.22" evidence="2"/>
<dbReference type="Gene3D" id="3.20.20.70">
    <property type="entry name" value="Aldolase class I"/>
    <property type="match status" value="1"/>
</dbReference>
<evidence type="ECO:0000256" key="4">
    <source>
        <dbReference type="ARBA" id="ARBA00023295"/>
    </source>
</evidence>
<dbReference type="InterPro" id="IPR031704">
    <property type="entry name" value="Glyco_hydro_36_N"/>
</dbReference>
<protein>
    <recommendedName>
        <fullName evidence="2">alpha-galactosidase</fullName>
        <ecNumber evidence="2">3.2.1.22</ecNumber>
    </recommendedName>
</protein>
<comment type="catalytic activity">
    <reaction evidence="1">
        <text>Hydrolysis of terminal, non-reducing alpha-D-galactose residues in alpha-D-galactosides, including galactose oligosaccharides, galactomannans and galactolipids.</text>
        <dbReference type="EC" id="3.2.1.22"/>
    </reaction>
</comment>
<dbReference type="Pfam" id="PF16875">
    <property type="entry name" value="Glyco_hydro_36N"/>
    <property type="match status" value="1"/>
</dbReference>
<dbReference type="RefSeq" id="WP_207767646.1">
    <property type="nucleotide sequence ID" value="NZ_PVTX01000002.1"/>
</dbReference>
<proteinExistence type="predicted"/>
<keyword evidence="8" id="KW-1185">Reference proteome</keyword>
<reference evidence="7 8" key="1">
    <citation type="submission" date="2018-03" db="EMBL/GenBank/DDBJ databases">
        <title>Comparative analysis of microorganisms from saline springs in Andes Mountain Range, Colombia.</title>
        <authorList>
            <person name="Rubin E."/>
        </authorList>
    </citation>
    <scope>NUCLEOTIDE SEQUENCE [LARGE SCALE GENOMIC DNA]</scope>
    <source>
        <strain evidence="7 8">CG 23</strain>
    </source>
</reference>
<feature type="domain" description="Glycosyl hydrolase family 36 N-terminal" evidence="6">
    <location>
        <begin position="26"/>
        <end position="257"/>
    </location>
</feature>
<sequence length="711" mass="76408">MTSSGDVHHLRAAGSSLVLDARGTGVPVVVHWGADLGGLDRHALEALADSQVPAVTASSPDVPVRATLLPLAADGWPGLPGLAGWRPTAPDDGAARRPAPRQVRTTSDGGTVAVLLADPAAGLEVAVRLTLHAQGVLEGTTTVTNRGTTPYALDRVVSTLPLPTRATEVLDLSGRWAGERRPQRAPLRDGLWERGTRHGRPGHDAPFATVAGTPGFGFRSGEVWGVHHAWSGDTSVRVERLASGHAVVGAGEMWGPGDVVVGPGETYTSPRTLAGWSAAGLDGLSERFHAWVRARPGRATRPRPVTLNTWEAVYFEHDLDRLRALADAAARVGVERFVLDDGWFRGRRDDRRGLGDWTVDEAVWPDGLHPLVQHVTGLGMEFGLWVEPEMVNADSDVARRHPEWVLRATPGREPLPWRYQQALDLAHPDAYAHVRDAVVALLDEYPITYLKWDQNRDVLDAPSRGQVLATRRLMDELRERFPALEIESCSSGGGKVDLDVLDRTDRVWASDTNDALERQAVQRWTGLLVPPELVGSHVGDARSHTTGRTHDLSLRLVTALFGHSGIEADLTRTAPEDLEAVTRWVRLVKELRPLVAAGTTVRADTADECWVHGLVGPGAQEAVYALVTRAASSAAVPPALLLPGLDPQDTYRVERVDLATPPLVVGDAPPPWWASGAVELPGAALAEVGLPLPPLAPEQGVLLRVTRSSGA</sequence>
<name>A0ABX5EIE8_9MICO</name>
<dbReference type="Proteomes" id="UP000239895">
    <property type="component" value="Unassembled WGS sequence"/>
</dbReference>